<dbReference type="InterPro" id="IPR046945">
    <property type="entry name" value="RHMD-like"/>
</dbReference>
<dbReference type="SMART" id="SM00922">
    <property type="entry name" value="MR_MLE"/>
    <property type="match status" value="1"/>
</dbReference>
<evidence type="ECO:0000259" key="4">
    <source>
        <dbReference type="SMART" id="SM00922"/>
    </source>
</evidence>
<dbReference type="InterPro" id="IPR036849">
    <property type="entry name" value="Enolase-like_C_sf"/>
</dbReference>
<proteinExistence type="predicted"/>
<keyword evidence="6" id="KW-1185">Reference proteome</keyword>
<dbReference type="PANTHER" id="PTHR13794">
    <property type="entry name" value="ENOLASE SUPERFAMILY, MANDELATE RACEMASE"/>
    <property type="match status" value="1"/>
</dbReference>
<dbReference type="SUPFAM" id="SSF54826">
    <property type="entry name" value="Enolase N-terminal domain-like"/>
    <property type="match status" value="1"/>
</dbReference>
<dbReference type="eggNOG" id="COG4948">
    <property type="taxonomic scope" value="Bacteria"/>
</dbReference>
<dbReference type="Proteomes" id="UP000029096">
    <property type="component" value="Unassembled WGS sequence"/>
</dbReference>
<dbReference type="RefSeq" id="WP_033521744.1">
    <property type="nucleotide sequence ID" value="NZ_JDUS01000010.1"/>
</dbReference>
<dbReference type="Pfam" id="PF13378">
    <property type="entry name" value="MR_MLE_C"/>
    <property type="match status" value="1"/>
</dbReference>
<dbReference type="STRING" id="1437606.BBOH_0564"/>
<dbReference type="GO" id="GO:0016836">
    <property type="term" value="F:hydro-lyase activity"/>
    <property type="evidence" value="ECO:0007669"/>
    <property type="project" value="TreeGrafter"/>
</dbReference>
<comment type="caution">
    <text evidence="5">The sequence shown here is derived from an EMBL/GenBank/DDBJ whole genome shotgun (WGS) entry which is preliminary data.</text>
</comment>
<dbReference type="AlphaFoldDB" id="A0A086ZGW2"/>
<dbReference type="Gene3D" id="3.20.20.120">
    <property type="entry name" value="Enolase-like C-terminal domain"/>
    <property type="match status" value="1"/>
</dbReference>
<dbReference type="SUPFAM" id="SSF51604">
    <property type="entry name" value="Enolase C-terminal domain-like"/>
    <property type="match status" value="1"/>
</dbReference>
<dbReference type="SFLD" id="SFLDS00001">
    <property type="entry name" value="Enolase"/>
    <property type="match status" value="1"/>
</dbReference>
<protein>
    <submittedName>
        <fullName evidence="5">Mandelate racemase/muconate lactonizing protein</fullName>
    </submittedName>
</protein>
<dbReference type="InterPro" id="IPR013342">
    <property type="entry name" value="Mandelate_racemase_C"/>
</dbReference>
<dbReference type="InterPro" id="IPR029065">
    <property type="entry name" value="Enolase_C-like"/>
</dbReference>
<sequence length="395" mass="45164">MLDCKFDIDVNEELSFSKAVYYNLNPVPVKKPWRDATGGFGSYVPLQGWIRIYDDDGNCGEAFCSRGMIDNILPLVLTGEKKTYQEWYHYLYWKLRNFGFQSGQICDLGTFDLVMLDLMARRRHQPLHRFLGAKKDWAASYKGGGSLLSDDDDIVSDMTRYVEEGYTTVKFKVGSDWGRDMDRDIRRMRKVREAVGDDIEIAVDANQVFSVEDAIKFAHLVEPYHPAWFEEPIHSHDMNGIKEVCEACDEMGMMVGFGESMRNSFAFETYAEKGVGHLMPLVGRMTSMSDLIRIRDLARSKGLRFSSGGTVWFNAAFGALYDENERLENHEPMMLPMEECLSVHPTEKDGKLWLPDIEGLPSRLDVDKLASNGTLQSVRYITKEDMRGFTVRASY</sequence>
<keyword evidence="2" id="KW-0479">Metal-binding</keyword>
<accession>A0A086ZGW2</accession>
<organism evidence="5 6">
    <name type="scientific">Bifidobacterium bohemicum DSM 22767</name>
    <dbReference type="NCBI Taxonomy" id="1437606"/>
    <lineage>
        <taxon>Bacteria</taxon>
        <taxon>Bacillati</taxon>
        <taxon>Actinomycetota</taxon>
        <taxon>Actinomycetes</taxon>
        <taxon>Bifidobacteriales</taxon>
        <taxon>Bifidobacteriaceae</taxon>
        <taxon>Bifidobacterium</taxon>
    </lineage>
</organism>
<keyword evidence="3" id="KW-0460">Magnesium</keyword>
<evidence type="ECO:0000313" key="5">
    <source>
        <dbReference type="EMBL" id="KFI45762.1"/>
    </source>
</evidence>
<dbReference type="GO" id="GO:0000287">
    <property type="term" value="F:magnesium ion binding"/>
    <property type="evidence" value="ECO:0007669"/>
    <property type="project" value="TreeGrafter"/>
</dbReference>
<evidence type="ECO:0000313" key="6">
    <source>
        <dbReference type="Proteomes" id="UP000029096"/>
    </source>
</evidence>
<name>A0A086ZGW2_9BIFI</name>
<evidence type="ECO:0000256" key="3">
    <source>
        <dbReference type="ARBA" id="ARBA00022842"/>
    </source>
</evidence>
<evidence type="ECO:0000256" key="2">
    <source>
        <dbReference type="ARBA" id="ARBA00022723"/>
    </source>
</evidence>
<dbReference type="EMBL" id="JGYP01000002">
    <property type="protein sequence ID" value="KFI45762.1"/>
    <property type="molecule type" value="Genomic_DNA"/>
</dbReference>
<gene>
    <name evidence="5" type="ORF">BBOH_0564</name>
</gene>
<evidence type="ECO:0000256" key="1">
    <source>
        <dbReference type="ARBA" id="ARBA00001946"/>
    </source>
</evidence>
<comment type="cofactor">
    <cofactor evidence="1">
        <name>Mg(2+)</name>
        <dbReference type="ChEBI" id="CHEBI:18420"/>
    </cofactor>
</comment>
<dbReference type="GO" id="GO:0016052">
    <property type="term" value="P:carbohydrate catabolic process"/>
    <property type="evidence" value="ECO:0007669"/>
    <property type="project" value="TreeGrafter"/>
</dbReference>
<dbReference type="PANTHER" id="PTHR13794:SF58">
    <property type="entry name" value="MITOCHONDRIAL ENOLASE SUPERFAMILY MEMBER 1"/>
    <property type="match status" value="1"/>
</dbReference>
<dbReference type="Gene3D" id="3.30.390.10">
    <property type="entry name" value="Enolase-like, N-terminal domain"/>
    <property type="match status" value="1"/>
</dbReference>
<dbReference type="InterPro" id="IPR029017">
    <property type="entry name" value="Enolase-like_N"/>
</dbReference>
<reference evidence="5 6" key="1">
    <citation type="submission" date="2014-03" db="EMBL/GenBank/DDBJ databases">
        <title>Genomics of Bifidobacteria.</title>
        <authorList>
            <person name="Ventura M."/>
            <person name="Milani C."/>
            <person name="Lugli G.A."/>
        </authorList>
    </citation>
    <scope>NUCLEOTIDE SEQUENCE [LARGE SCALE GENOMIC DNA]</scope>
    <source>
        <strain evidence="5 6">DSM 22767</strain>
    </source>
</reference>
<feature type="domain" description="Mandelate racemase/muconate lactonizing enzyme C-terminal" evidence="4">
    <location>
        <begin position="151"/>
        <end position="251"/>
    </location>
</feature>